<evidence type="ECO:0000256" key="3">
    <source>
        <dbReference type="ARBA" id="ARBA00022553"/>
    </source>
</evidence>
<dbReference type="Pfam" id="PF00486">
    <property type="entry name" value="Trans_reg_C"/>
    <property type="match status" value="1"/>
</dbReference>
<accession>A0AB33VJB2</accession>
<dbReference type="InterPro" id="IPR001867">
    <property type="entry name" value="OmpR/PhoB-type_DNA-bd"/>
</dbReference>
<reference evidence="13 14" key="1">
    <citation type="journal article" date="2006" name="Mol. Plant Microbe Interact.">
        <title>Identification of open reading frames unique to a select agent: Ralstonia solanacearum race 3 biovar 2.</title>
        <authorList>
            <person name="Gabriel D.W."/>
            <person name="Allen C."/>
            <person name="Schell M."/>
            <person name="Denny T.P."/>
            <person name="Greenberg J.T."/>
            <person name="Duan Y.P."/>
            <person name="Flores-Cruz Z."/>
            <person name="Huang Q."/>
            <person name="Clifford J.M."/>
            <person name="Presting G."/>
            <person name="Gonzalez E.T."/>
            <person name="Reddy J."/>
            <person name="Elphinstone J."/>
            <person name="Swanson J."/>
            <person name="Yao J."/>
            <person name="Mulholland V."/>
            <person name="Liu L."/>
            <person name="Farmerie W."/>
            <person name="Patnaikuni M."/>
            <person name="Balogh B."/>
            <person name="Norman D."/>
            <person name="Alvarez A."/>
            <person name="Castillo J.A."/>
            <person name="Jones J."/>
            <person name="Saddler G."/>
            <person name="Walunas T."/>
            <person name="Zhukov A."/>
            <person name="Mikhailova N."/>
        </authorList>
    </citation>
    <scope>NUCLEOTIDE SEQUENCE [LARGE SCALE GENOMIC DNA]</scope>
    <source>
        <strain evidence="13 14">UW551</strain>
    </source>
</reference>
<feature type="modified residue" description="4-aspartylphosphate" evidence="8">
    <location>
        <position position="105"/>
    </location>
</feature>
<dbReference type="InterPro" id="IPR039420">
    <property type="entry name" value="WalR-like"/>
</dbReference>
<dbReference type="Proteomes" id="UP000005933">
    <property type="component" value="Unassembled WGS sequence"/>
</dbReference>
<keyword evidence="2" id="KW-0963">Cytoplasm</keyword>
<comment type="caution">
    <text evidence="13">The sequence shown here is derived from an EMBL/GenBank/DDBJ whole genome shotgun (WGS) entry which is preliminary data.</text>
</comment>
<gene>
    <name evidence="13" type="ORF">RRSL_04779</name>
</gene>
<dbReference type="GO" id="GO:0032993">
    <property type="term" value="C:protein-DNA complex"/>
    <property type="evidence" value="ECO:0007669"/>
    <property type="project" value="TreeGrafter"/>
</dbReference>
<dbReference type="InterPro" id="IPR016032">
    <property type="entry name" value="Sig_transdc_resp-reg_C-effctor"/>
</dbReference>
<evidence type="ECO:0000256" key="2">
    <source>
        <dbReference type="ARBA" id="ARBA00022490"/>
    </source>
</evidence>
<dbReference type="PROSITE" id="PS51755">
    <property type="entry name" value="OMPR_PHOB"/>
    <property type="match status" value="1"/>
</dbReference>
<dbReference type="GO" id="GO:0005829">
    <property type="term" value="C:cytosol"/>
    <property type="evidence" value="ECO:0007669"/>
    <property type="project" value="TreeGrafter"/>
</dbReference>
<keyword evidence="7" id="KW-0804">Transcription</keyword>
<evidence type="ECO:0000256" key="9">
    <source>
        <dbReference type="PROSITE-ProRule" id="PRU01091"/>
    </source>
</evidence>
<keyword evidence="3 8" id="KW-0597">Phosphoprotein</keyword>
<evidence type="ECO:0000259" key="12">
    <source>
        <dbReference type="PROSITE" id="PS51755"/>
    </source>
</evidence>
<dbReference type="PROSITE" id="PS50110">
    <property type="entry name" value="RESPONSE_REGULATORY"/>
    <property type="match status" value="1"/>
</dbReference>
<name>A0AB33VJB2_RALSU</name>
<keyword evidence="6 9" id="KW-0238">DNA-binding</keyword>
<evidence type="ECO:0000256" key="5">
    <source>
        <dbReference type="ARBA" id="ARBA00023015"/>
    </source>
</evidence>
<dbReference type="GO" id="GO:0000976">
    <property type="term" value="F:transcription cis-regulatory region binding"/>
    <property type="evidence" value="ECO:0007669"/>
    <property type="project" value="TreeGrafter"/>
</dbReference>
<keyword evidence="5" id="KW-0805">Transcription regulation</keyword>
<evidence type="ECO:0000259" key="11">
    <source>
        <dbReference type="PROSITE" id="PS50110"/>
    </source>
</evidence>
<evidence type="ECO:0000256" key="6">
    <source>
        <dbReference type="ARBA" id="ARBA00023125"/>
    </source>
</evidence>
<dbReference type="AlphaFoldDB" id="A0AB33VJB2"/>
<sequence length="288" mass="31584">MPRHGAPRSRRGWPADSASRKRAPSASRFYNEPFPAHFFLHAMRVLLVEDDDMIGEAVRKGLRQDGFAIDWVRDGEAAVQAVGAPGAAAAAAESSASMFDLMLLDLGLPKRDGLDVVHEVRRRGIALPILILTARDAVADRVAGLNAGADDYLVKPFDLQELAARMHALLRRQGGRADPLMRHGDVLLNPVTREVLRAGVPVKLSGREFAVLHALLSRPGKVWSIAQLQDNLYGWDEEVGSNTVEVYIHALRKKLGSHFIQNIRGVGYVIPREVPTPPAEPTDRPDAQ</sequence>
<evidence type="ECO:0000256" key="1">
    <source>
        <dbReference type="ARBA" id="ARBA00004496"/>
    </source>
</evidence>
<organism evidence="13 14">
    <name type="scientific">Ralstonia solanacearum (strain UW551)</name>
    <dbReference type="NCBI Taxonomy" id="342110"/>
    <lineage>
        <taxon>Bacteria</taxon>
        <taxon>Pseudomonadati</taxon>
        <taxon>Pseudomonadota</taxon>
        <taxon>Betaproteobacteria</taxon>
        <taxon>Burkholderiales</taxon>
        <taxon>Burkholderiaceae</taxon>
        <taxon>Ralstonia</taxon>
        <taxon>Ralstonia solanacearum species complex</taxon>
    </lineage>
</organism>
<dbReference type="EMBL" id="AAKL01000001">
    <property type="protein sequence ID" value="EAP74908.1"/>
    <property type="molecule type" value="Genomic_DNA"/>
</dbReference>
<dbReference type="Gene3D" id="1.10.10.10">
    <property type="entry name" value="Winged helix-like DNA-binding domain superfamily/Winged helix DNA-binding domain"/>
    <property type="match status" value="1"/>
</dbReference>
<dbReference type="Pfam" id="PF00072">
    <property type="entry name" value="Response_reg"/>
    <property type="match status" value="1"/>
</dbReference>
<dbReference type="InterPro" id="IPR001789">
    <property type="entry name" value="Sig_transdc_resp-reg_receiver"/>
</dbReference>
<dbReference type="Gene3D" id="3.40.50.2300">
    <property type="match status" value="1"/>
</dbReference>
<proteinExistence type="predicted"/>
<comment type="subcellular location">
    <subcellularLocation>
        <location evidence="1">Cytoplasm</location>
    </subcellularLocation>
</comment>
<evidence type="ECO:0000313" key="13">
    <source>
        <dbReference type="EMBL" id="EAP74908.1"/>
    </source>
</evidence>
<dbReference type="Gene3D" id="6.10.250.690">
    <property type="match status" value="1"/>
</dbReference>
<dbReference type="GO" id="GO:0000156">
    <property type="term" value="F:phosphorelay response regulator activity"/>
    <property type="evidence" value="ECO:0007669"/>
    <property type="project" value="TreeGrafter"/>
</dbReference>
<dbReference type="PANTHER" id="PTHR48111:SF35">
    <property type="entry name" value="TRANSCRIPTIONAL REGULATORY PROTEIN QSEB"/>
    <property type="match status" value="1"/>
</dbReference>
<keyword evidence="4" id="KW-0902">Two-component regulatory system</keyword>
<feature type="compositionally biased region" description="Basic residues" evidence="10">
    <location>
        <begin position="1"/>
        <end position="11"/>
    </location>
</feature>
<evidence type="ECO:0000313" key="14">
    <source>
        <dbReference type="Proteomes" id="UP000005933"/>
    </source>
</evidence>
<dbReference type="SMART" id="SM00862">
    <property type="entry name" value="Trans_reg_C"/>
    <property type="match status" value="1"/>
</dbReference>
<dbReference type="SUPFAM" id="SSF46894">
    <property type="entry name" value="C-terminal effector domain of the bipartite response regulators"/>
    <property type="match status" value="1"/>
</dbReference>
<dbReference type="GO" id="GO:0006355">
    <property type="term" value="P:regulation of DNA-templated transcription"/>
    <property type="evidence" value="ECO:0007669"/>
    <property type="project" value="InterPro"/>
</dbReference>
<feature type="region of interest" description="Disordered" evidence="10">
    <location>
        <begin position="1"/>
        <end position="24"/>
    </location>
</feature>
<feature type="DNA-binding region" description="OmpR/PhoB-type" evidence="9">
    <location>
        <begin position="178"/>
        <end position="272"/>
    </location>
</feature>
<feature type="domain" description="Response regulatory" evidence="11">
    <location>
        <begin position="44"/>
        <end position="170"/>
    </location>
</feature>
<protein>
    <submittedName>
        <fullName evidence="13">Uncharacterized protein</fullName>
    </submittedName>
</protein>
<dbReference type="InterPro" id="IPR011006">
    <property type="entry name" value="CheY-like_superfamily"/>
</dbReference>
<dbReference type="InterPro" id="IPR036388">
    <property type="entry name" value="WH-like_DNA-bd_sf"/>
</dbReference>
<dbReference type="SUPFAM" id="SSF52172">
    <property type="entry name" value="CheY-like"/>
    <property type="match status" value="1"/>
</dbReference>
<dbReference type="PANTHER" id="PTHR48111">
    <property type="entry name" value="REGULATOR OF RPOS"/>
    <property type="match status" value="1"/>
</dbReference>
<dbReference type="SMART" id="SM00448">
    <property type="entry name" value="REC"/>
    <property type="match status" value="1"/>
</dbReference>
<dbReference type="CDD" id="cd00383">
    <property type="entry name" value="trans_reg_C"/>
    <property type="match status" value="1"/>
</dbReference>
<evidence type="ECO:0000256" key="4">
    <source>
        <dbReference type="ARBA" id="ARBA00023012"/>
    </source>
</evidence>
<evidence type="ECO:0000256" key="10">
    <source>
        <dbReference type="SAM" id="MobiDB-lite"/>
    </source>
</evidence>
<feature type="domain" description="OmpR/PhoB-type" evidence="12">
    <location>
        <begin position="178"/>
        <end position="272"/>
    </location>
</feature>
<evidence type="ECO:0000256" key="7">
    <source>
        <dbReference type="ARBA" id="ARBA00023163"/>
    </source>
</evidence>
<dbReference type="CDD" id="cd17624">
    <property type="entry name" value="REC_OmpR_PmrA-like"/>
    <property type="match status" value="1"/>
</dbReference>
<evidence type="ECO:0000256" key="8">
    <source>
        <dbReference type="PROSITE-ProRule" id="PRU00169"/>
    </source>
</evidence>